<evidence type="ECO:0000313" key="8">
    <source>
        <dbReference type="EMBL" id="PAU82379.1"/>
    </source>
</evidence>
<dbReference type="InterPro" id="IPR001932">
    <property type="entry name" value="PPM-type_phosphatase-like_dom"/>
</dbReference>
<dbReference type="SMART" id="SM00331">
    <property type="entry name" value="PP2C_SIG"/>
    <property type="match status" value="1"/>
</dbReference>
<evidence type="ECO:0000313" key="9">
    <source>
        <dbReference type="Proteomes" id="UP000218896"/>
    </source>
</evidence>
<keyword evidence="4" id="KW-0067">ATP-binding</keyword>
<keyword evidence="5" id="KW-0812">Transmembrane</keyword>
<dbReference type="GO" id="GO:0004674">
    <property type="term" value="F:protein serine/threonine kinase activity"/>
    <property type="evidence" value="ECO:0007669"/>
    <property type="project" value="TreeGrafter"/>
</dbReference>
<dbReference type="GO" id="GO:0004713">
    <property type="term" value="F:protein tyrosine kinase activity"/>
    <property type="evidence" value="ECO:0007669"/>
    <property type="project" value="InterPro"/>
</dbReference>
<evidence type="ECO:0000256" key="5">
    <source>
        <dbReference type="SAM" id="Phobius"/>
    </source>
</evidence>
<dbReference type="GO" id="GO:0005524">
    <property type="term" value="F:ATP binding"/>
    <property type="evidence" value="ECO:0007669"/>
    <property type="project" value="UniProtKB-KW"/>
</dbReference>
<gene>
    <name evidence="8" type="ORF">CK501_04345</name>
</gene>
<dbReference type="InterPro" id="IPR011009">
    <property type="entry name" value="Kinase-like_dom_sf"/>
</dbReference>
<feature type="domain" description="Protein kinase" evidence="6">
    <location>
        <begin position="273"/>
        <end position="538"/>
    </location>
</feature>
<dbReference type="Pfam" id="PF00069">
    <property type="entry name" value="Pkinase"/>
    <property type="match status" value="1"/>
</dbReference>
<evidence type="ECO:0000256" key="2">
    <source>
        <dbReference type="ARBA" id="ARBA00022741"/>
    </source>
</evidence>
<keyword evidence="2" id="KW-0547">Nucleotide-binding</keyword>
<evidence type="ECO:0000259" key="7">
    <source>
        <dbReference type="PROSITE" id="PS51746"/>
    </source>
</evidence>
<accession>A0A2A2FCN6</accession>
<dbReference type="PANTHER" id="PTHR43289">
    <property type="entry name" value="MITOGEN-ACTIVATED PROTEIN KINASE KINASE KINASE 20-RELATED"/>
    <property type="match status" value="1"/>
</dbReference>
<dbReference type="SUPFAM" id="SSF56112">
    <property type="entry name" value="Protein kinase-like (PK-like)"/>
    <property type="match status" value="1"/>
</dbReference>
<reference evidence="8 9" key="1">
    <citation type="submission" date="2017-08" db="EMBL/GenBank/DDBJ databases">
        <title>Halovibrio sewagensis sp. nov., isolated from wastewater of high salinity.</title>
        <authorList>
            <person name="Dong X."/>
            <person name="Zhang G."/>
        </authorList>
    </citation>
    <scope>NUCLEOTIDE SEQUENCE [LARGE SCALE GENOMIC DNA]</scope>
    <source>
        <strain evidence="8 9">YL5-2</strain>
    </source>
</reference>
<keyword evidence="3 8" id="KW-0418">Kinase</keyword>
<dbReference type="InterPro" id="IPR000719">
    <property type="entry name" value="Prot_kinase_dom"/>
</dbReference>
<dbReference type="Gene3D" id="1.10.510.10">
    <property type="entry name" value="Transferase(Phosphotransferase) domain 1"/>
    <property type="match status" value="1"/>
</dbReference>
<dbReference type="PANTHER" id="PTHR43289:SF6">
    <property type="entry name" value="SERINE_THREONINE-PROTEIN KINASE NEKL-3"/>
    <property type="match status" value="1"/>
</dbReference>
<dbReference type="OrthoDB" id="9801841at2"/>
<dbReference type="SUPFAM" id="SSF81606">
    <property type="entry name" value="PP2C-like"/>
    <property type="match status" value="1"/>
</dbReference>
<dbReference type="RefSeq" id="WP_095616473.1">
    <property type="nucleotide sequence ID" value="NZ_NSKD01000001.1"/>
</dbReference>
<evidence type="ECO:0000256" key="3">
    <source>
        <dbReference type="ARBA" id="ARBA00022777"/>
    </source>
</evidence>
<keyword evidence="5" id="KW-0472">Membrane</keyword>
<keyword evidence="9" id="KW-1185">Reference proteome</keyword>
<keyword evidence="1" id="KW-0808">Transferase</keyword>
<dbReference type="PROSITE" id="PS50011">
    <property type="entry name" value="PROTEIN_KINASE_DOM"/>
    <property type="match status" value="1"/>
</dbReference>
<evidence type="ECO:0000256" key="4">
    <source>
        <dbReference type="ARBA" id="ARBA00022840"/>
    </source>
</evidence>
<dbReference type="Pfam" id="PF13672">
    <property type="entry name" value="PP2C_2"/>
    <property type="match status" value="1"/>
</dbReference>
<dbReference type="InterPro" id="IPR008266">
    <property type="entry name" value="Tyr_kinase_AS"/>
</dbReference>
<dbReference type="PROSITE" id="PS00109">
    <property type="entry name" value="PROTEIN_KINASE_TYR"/>
    <property type="match status" value="1"/>
</dbReference>
<dbReference type="SMART" id="SM00219">
    <property type="entry name" value="TyrKc"/>
    <property type="match status" value="1"/>
</dbReference>
<dbReference type="Proteomes" id="UP000218896">
    <property type="component" value="Unassembled WGS sequence"/>
</dbReference>
<dbReference type="AlphaFoldDB" id="A0A2A2FCN6"/>
<keyword evidence="5" id="KW-1133">Transmembrane helix</keyword>
<proteinExistence type="predicted"/>
<organism evidence="8 9">
    <name type="scientific">Halovibrio salipaludis</name>
    <dbReference type="NCBI Taxonomy" id="2032626"/>
    <lineage>
        <taxon>Bacteria</taxon>
        <taxon>Pseudomonadati</taxon>
        <taxon>Pseudomonadota</taxon>
        <taxon>Gammaproteobacteria</taxon>
        <taxon>Oceanospirillales</taxon>
        <taxon>Halomonadaceae</taxon>
        <taxon>Halovibrio</taxon>
    </lineage>
</organism>
<dbReference type="Gene3D" id="3.60.40.10">
    <property type="entry name" value="PPM-type phosphatase domain"/>
    <property type="match status" value="1"/>
</dbReference>
<evidence type="ECO:0000259" key="6">
    <source>
        <dbReference type="PROSITE" id="PS50011"/>
    </source>
</evidence>
<dbReference type="CDD" id="cd14014">
    <property type="entry name" value="STKc_PknB_like"/>
    <property type="match status" value="1"/>
</dbReference>
<sequence>MASRLTVSIGQCSRKGHKGVNQDFYGACRPQGSELETKGIAVALADGIGSSDVSQVASQAAVTGFFEDYYATPEAWSVSNAAQRVIAATNSWLHAQTRRSQYRYDMDRGYVCTLSALVLKGTSAHLFHVGDSRIYRLQGSTLEQLTEDHRIRVSPEESHLARAMGGDERVEIDYQRVRIEPGDVFVLTTDGVHEFLRPAAMARMIAGGGGDLDGVARQIVDQAYDEGSDDNLTVQVVRIDSVPEQAQPAEAVQNLIGLPFPPVLDPPVIFEGYRLQRQLHASARSHVYLAVEERTGERVALKTLATEMRDDPGQVERFLMEEWIAQRINHAHVAGARAPQQERHYLYTVMEFIEGRTLAQWMTDNPQPTLEAVRDIVEQVARGLQAFHRLEMVHRDLRPANVMIDQEGTAKLIDFGSTRVPGVLEMVPVVVDEGPLGTAAYSAPEYFLEGEGTMRSDIYSLGVITYQMLTGQLPYGTEVAKARSRSAMHRLRYQSVRLYNPELPVWLDGVLRKALHPDPYRRYEALSEFTFNLRHPGREAYSQAPLPLVERDPVRFWQGMSLVLASAVVALLVLLFV</sequence>
<evidence type="ECO:0000256" key="1">
    <source>
        <dbReference type="ARBA" id="ARBA00022679"/>
    </source>
</evidence>
<dbReference type="Gene3D" id="3.30.200.20">
    <property type="entry name" value="Phosphorylase Kinase, domain 1"/>
    <property type="match status" value="1"/>
</dbReference>
<feature type="transmembrane region" description="Helical" evidence="5">
    <location>
        <begin position="556"/>
        <end position="576"/>
    </location>
</feature>
<dbReference type="InterPro" id="IPR020635">
    <property type="entry name" value="Tyr_kinase_cat_dom"/>
</dbReference>
<dbReference type="EMBL" id="NSKD01000001">
    <property type="protein sequence ID" value="PAU82379.1"/>
    <property type="molecule type" value="Genomic_DNA"/>
</dbReference>
<dbReference type="PROSITE" id="PS51746">
    <property type="entry name" value="PPM_2"/>
    <property type="match status" value="1"/>
</dbReference>
<name>A0A2A2FCN6_9GAMM</name>
<dbReference type="InterPro" id="IPR036457">
    <property type="entry name" value="PPM-type-like_dom_sf"/>
</dbReference>
<dbReference type="SMART" id="SM00332">
    <property type="entry name" value="PP2Cc"/>
    <property type="match status" value="1"/>
</dbReference>
<feature type="domain" description="PPM-type phosphatase" evidence="7">
    <location>
        <begin position="8"/>
        <end position="239"/>
    </location>
</feature>
<protein>
    <submittedName>
        <fullName evidence="8">Protein kinase</fullName>
    </submittedName>
</protein>
<comment type="caution">
    <text evidence="8">The sequence shown here is derived from an EMBL/GenBank/DDBJ whole genome shotgun (WGS) entry which is preliminary data.</text>
</comment>
<dbReference type="CDD" id="cd00143">
    <property type="entry name" value="PP2Cc"/>
    <property type="match status" value="1"/>
</dbReference>